<keyword evidence="4" id="KW-1185">Reference proteome</keyword>
<dbReference type="SUPFAM" id="SSF46955">
    <property type="entry name" value="Putative DNA-binding domain"/>
    <property type="match status" value="1"/>
</dbReference>
<dbReference type="Gene3D" id="1.10.1660.10">
    <property type="match status" value="1"/>
</dbReference>
<dbReference type="Proteomes" id="UP000064967">
    <property type="component" value="Chromosome"/>
</dbReference>
<dbReference type="PANTHER" id="PTHR30204">
    <property type="entry name" value="REDOX-CYCLING DRUG-SENSING TRANSCRIPTIONAL ACTIVATOR SOXR"/>
    <property type="match status" value="1"/>
</dbReference>
<dbReference type="GO" id="GO:0003700">
    <property type="term" value="F:DNA-binding transcription factor activity"/>
    <property type="evidence" value="ECO:0007669"/>
    <property type="project" value="InterPro"/>
</dbReference>
<protein>
    <submittedName>
        <fullName evidence="3">Transcriptional regulator, MerR family</fullName>
    </submittedName>
</protein>
<dbReference type="KEGG" id="llu:AKJ09_05809"/>
<dbReference type="InterPro" id="IPR000551">
    <property type="entry name" value="MerR-type_HTH_dom"/>
</dbReference>
<keyword evidence="1" id="KW-0238">DNA-binding</keyword>
<dbReference type="InterPro" id="IPR009061">
    <property type="entry name" value="DNA-bd_dom_put_sf"/>
</dbReference>
<dbReference type="GO" id="GO:0003677">
    <property type="term" value="F:DNA binding"/>
    <property type="evidence" value="ECO:0007669"/>
    <property type="project" value="UniProtKB-KW"/>
</dbReference>
<name>A0A0K1Q034_9BACT</name>
<proteinExistence type="predicted"/>
<dbReference type="CDD" id="cd01109">
    <property type="entry name" value="HTH_YyaN"/>
    <property type="match status" value="1"/>
</dbReference>
<organism evidence="3 4">
    <name type="scientific">Labilithrix luteola</name>
    <dbReference type="NCBI Taxonomy" id="1391654"/>
    <lineage>
        <taxon>Bacteria</taxon>
        <taxon>Pseudomonadati</taxon>
        <taxon>Myxococcota</taxon>
        <taxon>Polyangia</taxon>
        <taxon>Polyangiales</taxon>
        <taxon>Labilitrichaceae</taxon>
        <taxon>Labilithrix</taxon>
    </lineage>
</organism>
<accession>A0A0K1Q034</accession>
<evidence type="ECO:0000259" key="2">
    <source>
        <dbReference type="PROSITE" id="PS50937"/>
    </source>
</evidence>
<dbReference type="AlphaFoldDB" id="A0A0K1Q034"/>
<evidence type="ECO:0000256" key="1">
    <source>
        <dbReference type="ARBA" id="ARBA00023125"/>
    </source>
</evidence>
<sequence length="128" mass="14942">MLRGVTETFSIKDVAAQTGVTAHTLRYYERIGLLRGVPRAASGHRRYRAEDVRWVEFLRKLHATGMPIRRMQEYASLLRKGDSTIVARQRLLDEHRKDVESRIEVLTTNLEMIRKKIRFYAQRTAKAS</sequence>
<dbReference type="SMART" id="SM00422">
    <property type="entry name" value="HTH_MERR"/>
    <property type="match status" value="1"/>
</dbReference>
<evidence type="ECO:0000313" key="3">
    <source>
        <dbReference type="EMBL" id="AKU99145.1"/>
    </source>
</evidence>
<feature type="domain" description="HTH merR-type" evidence="2">
    <location>
        <begin position="8"/>
        <end position="77"/>
    </location>
</feature>
<dbReference type="EMBL" id="CP012333">
    <property type="protein sequence ID" value="AKU99145.1"/>
    <property type="molecule type" value="Genomic_DNA"/>
</dbReference>
<gene>
    <name evidence="3" type="ORF">AKJ09_05809</name>
</gene>
<dbReference type="Pfam" id="PF13411">
    <property type="entry name" value="MerR_1"/>
    <property type="match status" value="1"/>
</dbReference>
<dbReference type="PANTHER" id="PTHR30204:SF98">
    <property type="entry name" value="HTH-TYPE TRANSCRIPTIONAL REGULATOR ADHR"/>
    <property type="match status" value="1"/>
</dbReference>
<dbReference type="InterPro" id="IPR047057">
    <property type="entry name" value="MerR_fam"/>
</dbReference>
<dbReference type="PROSITE" id="PS50937">
    <property type="entry name" value="HTH_MERR_2"/>
    <property type="match status" value="1"/>
</dbReference>
<evidence type="ECO:0000313" key="4">
    <source>
        <dbReference type="Proteomes" id="UP000064967"/>
    </source>
</evidence>
<dbReference type="STRING" id="1391654.AKJ09_05809"/>
<dbReference type="PRINTS" id="PR00040">
    <property type="entry name" value="HTHMERR"/>
</dbReference>
<reference evidence="3 4" key="1">
    <citation type="submission" date="2015-08" db="EMBL/GenBank/DDBJ databases">
        <authorList>
            <person name="Babu N.S."/>
            <person name="Beckwith C.J."/>
            <person name="Beseler K.G."/>
            <person name="Brison A."/>
            <person name="Carone J.V."/>
            <person name="Caskin T.P."/>
            <person name="Diamond M."/>
            <person name="Durham M.E."/>
            <person name="Foxe J.M."/>
            <person name="Go M."/>
            <person name="Henderson B.A."/>
            <person name="Jones I.B."/>
            <person name="McGettigan J.A."/>
            <person name="Micheletti S.J."/>
            <person name="Nasrallah M.E."/>
            <person name="Ortiz D."/>
            <person name="Piller C.R."/>
            <person name="Privatt S.R."/>
            <person name="Schneider S.L."/>
            <person name="Sharp S."/>
            <person name="Smith T.C."/>
            <person name="Stanton J.D."/>
            <person name="Ullery H.E."/>
            <person name="Wilson R.J."/>
            <person name="Serrano M.G."/>
            <person name="Buck G."/>
            <person name="Lee V."/>
            <person name="Wang Y."/>
            <person name="Carvalho R."/>
            <person name="Voegtly L."/>
            <person name="Shi R."/>
            <person name="Duckworth R."/>
            <person name="Johnson A."/>
            <person name="Loviza R."/>
            <person name="Walstead R."/>
            <person name="Shah Z."/>
            <person name="Kiflezghi M."/>
            <person name="Wade K."/>
            <person name="Ball S.L."/>
            <person name="Bradley K.W."/>
            <person name="Asai D.J."/>
            <person name="Bowman C.A."/>
            <person name="Russell D.A."/>
            <person name="Pope W.H."/>
            <person name="Jacobs-Sera D."/>
            <person name="Hendrix R.W."/>
            <person name="Hatfull G.F."/>
        </authorList>
    </citation>
    <scope>NUCLEOTIDE SEQUENCE [LARGE SCALE GENOMIC DNA]</scope>
    <source>
        <strain evidence="3 4">DSM 27648</strain>
    </source>
</reference>